<feature type="transmembrane region" description="Helical" evidence="7">
    <location>
        <begin position="92"/>
        <end position="113"/>
    </location>
</feature>
<dbReference type="Gene3D" id="1.10.3720.10">
    <property type="entry name" value="MetI-like"/>
    <property type="match status" value="1"/>
</dbReference>
<dbReference type="PANTHER" id="PTHR32243:SF3">
    <property type="entry name" value="BINDING-PROTEIN-DEPENDENT TRANSPORT SYSTEMS INNER MEMBRANE COMPONENT"/>
    <property type="match status" value="1"/>
</dbReference>
<feature type="transmembrane region" description="Helical" evidence="7">
    <location>
        <begin position="125"/>
        <end position="143"/>
    </location>
</feature>
<comment type="caution">
    <text evidence="9">The sequence shown here is derived from an EMBL/GenBank/DDBJ whole genome shotgun (WGS) entry which is preliminary data.</text>
</comment>
<feature type="transmembrane region" description="Helical" evidence="7">
    <location>
        <begin position="60"/>
        <end position="80"/>
    </location>
</feature>
<evidence type="ECO:0000313" key="10">
    <source>
        <dbReference type="Proteomes" id="UP000437736"/>
    </source>
</evidence>
<dbReference type="Proteomes" id="UP000437736">
    <property type="component" value="Unassembled WGS sequence"/>
</dbReference>
<keyword evidence="2 7" id="KW-0813">Transport</keyword>
<dbReference type="EMBL" id="WJHE01000028">
    <property type="protein sequence ID" value="MST31273.1"/>
    <property type="molecule type" value="Genomic_DNA"/>
</dbReference>
<dbReference type="PROSITE" id="PS50928">
    <property type="entry name" value="ABC_TM1"/>
    <property type="match status" value="1"/>
</dbReference>
<dbReference type="InterPro" id="IPR000515">
    <property type="entry name" value="MetI-like"/>
</dbReference>
<evidence type="ECO:0000256" key="1">
    <source>
        <dbReference type="ARBA" id="ARBA00004651"/>
    </source>
</evidence>
<reference evidence="9 10" key="1">
    <citation type="submission" date="2019-11" db="EMBL/GenBank/DDBJ databases">
        <title>Acidiferrimicrobium australis gen. nov., sp. nov., an acidophilic and obligately heterotrophic, member of the Actinobacteria that catalyses dissimilatory oxido- reduction of iron isolated from metal-rich acidic water in Chile.</title>
        <authorList>
            <person name="Gonzalez D."/>
            <person name="Huber K."/>
            <person name="Hedrich S."/>
            <person name="Rojas-Villalobos C."/>
            <person name="Quatrini R."/>
            <person name="Dinamarca M.A."/>
            <person name="Schwarz A."/>
            <person name="Canales C."/>
            <person name="Nancucheo I."/>
        </authorList>
    </citation>
    <scope>NUCLEOTIDE SEQUENCE [LARGE SCALE GENOMIC DNA]</scope>
    <source>
        <strain evidence="9 10">USS-CCA1</strain>
    </source>
</reference>
<comment type="subcellular location">
    <subcellularLocation>
        <location evidence="1 7">Cell membrane</location>
        <topology evidence="1 7">Multi-pass membrane protein</topology>
    </subcellularLocation>
</comment>
<evidence type="ECO:0000256" key="6">
    <source>
        <dbReference type="ARBA" id="ARBA00023136"/>
    </source>
</evidence>
<evidence type="ECO:0000256" key="5">
    <source>
        <dbReference type="ARBA" id="ARBA00022989"/>
    </source>
</evidence>
<keyword evidence="10" id="KW-1185">Reference proteome</keyword>
<dbReference type="InterPro" id="IPR035906">
    <property type="entry name" value="MetI-like_sf"/>
</dbReference>
<accession>A0ABW9QP49</accession>
<name>A0ABW9QP49_9ACTN</name>
<dbReference type="SUPFAM" id="SSF161098">
    <property type="entry name" value="MetI-like"/>
    <property type="match status" value="1"/>
</dbReference>
<keyword evidence="6 7" id="KW-0472">Membrane</keyword>
<evidence type="ECO:0000256" key="2">
    <source>
        <dbReference type="ARBA" id="ARBA00022448"/>
    </source>
</evidence>
<keyword evidence="5 7" id="KW-1133">Transmembrane helix</keyword>
<keyword evidence="4 7" id="KW-0812">Transmembrane</keyword>
<comment type="similarity">
    <text evidence="7">Belongs to the binding-protein-dependent transport system permease family.</text>
</comment>
<evidence type="ECO:0000256" key="3">
    <source>
        <dbReference type="ARBA" id="ARBA00022475"/>
    </source>
</evidence>
<dbReference type="PANTHER" id="PTHR32243">
    <property type="entry name" value="MALTOSE TRANSPORT SYSTEM PERMEASE-RELATED"/>
    <property type="match status" value="1"/>
</dbReference>
<protein>
    <submittedName>
        <fullName evidence="9">ABC transporter permease subunit</fullName>
    </submittedName>
</protein>
<dbReference type="InterPro" id="IPR050901">
    <property type="entry name" value="BP-dep_ABC_trans_perm"/>
</dbReference>
<gene>
    <name evidence="9" type="ORF">GHK86_00815</name>
</gene>
<organism evidence="9 10">
    <name type="scientific">Acidiferrimicrobium australe</name>
    <dbReference type="NCBI Taxonomy" id="2664430"/>
    <lineage>
        <taxon>Bacteria</taxon>
        <taxon>Bacillati</taxon>
        <taxon>Actinomycetota</taxon>
        <taxon>Acidimicrobiia</taxon>
        <taxon>Acidimicrobiales</taxon>
        <taxon>Acidimicrobiaceae</taxon>
        <taxon>Acidiferrimicrobium</taxon>
    </lineage>
</organism>
<sequence>MVLGLIFLLPLLWAVFESFEPAGAVTSPPRLSVLGHLGISNYVQLINGNVHILDYVLNSLWVSIGAALLTSGLSLLAGYGFGRFRFRGSGTLFSLTLLALMVPFQAVLTPLFLELHAMNLTNSRVGLLLFYATFNLPFGVFVMRNTFSQIPGEIEDSALIDGASVLGTLWRVMRPLVLPGVATTLLYTFLFSWTEFLGALTFLTTQSRYTLPVALLNVETGTYGAVNYGHLVAGAVISMIPVVILYVALQRYYVQGLMSGAVKG</sequence>
<evidence type="ECO:0000256" key="4">
    <source>
        <dbReference type="ARBA" id="ARBA00022692"/>
    </source>
</evidence>
<evidence type="ECO:0000256" key="7">
    <source>
        <dbReference type="RuleBase" id="RU363032"/>
    </source>
</evidence>
<feature type="transmembrane region" description="Helical" evidence="7">
    <location>
        <begin position="228"/>
        <end position="249"/>
    </location>
</feature>
<feature type="transmembrane region" description="Helical" evidence="7">
    <location>
        <begin position="176"/>
        <end position="194"/>
    </location>
</feature>
<dbReference type="Pfam" id="PF00528">
    <property type="entry name" value="BPD_transp_1"/>
    <property type="match status" value="1"/>
</dbReference>
<keyword evidence="3" id="KW-1003">Cell membrane</keyword>
<dbReference type="CDD" id="cd06261">
    <property type="entry name" value="TM_PBP2"/>
    <property type="match status" value="1"/>
</dbReference>
<proteinExistence type="inferred from homology"/>
<evidence type="ECO:0000313" key="9">
    <source>
        <dbReference type="EMBL" id="MST31273.1"/>
    </source>
</evidence>
<feature type="domain" description="ABC transmembrane type-1" evidence="8">
    <location>
        <begin position="56"/>
        <end position="249"/>
    </location>
</feature>
<evidence type="ECO:0000259" key="8">
    <source>
        <dbReference type="PROSITE" id="PS50928"/>
    </source>
</evidence>